<comment type="similarity">
    <text evidence="1">Belongs to the DprA/Smf family.</text>
</comment>
<gene>
    <name evidence="3" type="ORF">FIC87_09005</name>
</gene>
<dbReference type="PANTHER" id="PTHR43022:SF1">
    <property type="entry name" value="PROTEIN SMF"/>
    <property type="match status" value="1"/>
</dbReference>
<evidence type="ECO:0000313" key="3">
    <source>
        <dbReference type="EMBL" id="TNU90432.1"/>
    </source>
</evidence>
<organism evidence="3 4">
    <name type="scientific">Eggerthella lenta</name>
    <name type="common">Eubacterium lentum</name>
    <dbReference type="NCBI Taxonomy" id="84112"/>
    <lineage>
        <taxon>Bacteria</taxon>
        <taxon>Bacillati</taxon>
        <taxon>Actinomycetota</taxon>
        <taxon>Coriobacteriia</taxon>
        <taxon>Eggerthellales</taxon>
        <taxon>Eggerthellaceae</taxon>
        <taxon>Eggerthella</taxon>
    </lineage>
</organism>
<reference evidence="3 4" key="1">
    <citation type="journal article" date="2005" name="Appl. Environ. Microbiol.">
        <title>Intestinal bacterial communities that produce active estrogen-like compounds enterodiol and enterolactone in humans.</title>
        <authorList>
            <person name="Clavel T."/>
            <person name="Henderson G."/>
            <person name="Alpert C.A."/>
            <person name="Philippe C."/>
            <person name="Rigottier-Gois L."/>
            <person name="Dore J."/>
            <person name="Blaut M."/>
        </authorList>
    </citation>
    <scope>NUCLEOTIDE SEQUENCE [LARGE SCALE GENOMIC DNA]</scope>
    <source>
        <strain evidence="3 4">SECO-MT75m2</strain>
    </source>
</reference>
<dbReference type="GO" id="GO:0009294">
    <property type="term" value="P:DNA-mediated transformation"/>
    <property type="evidence" value="ECO:0007669"/>
    <property type="project" value="InterPro"/>
</dbReference>
<sequence length="240" mass="26315">MVTPDDLAEVEQYVETKLGSFSVAINNTPSWPDKLKDSARPTPVLYYRGDIGLMEAPNISIVGARKASTDGKRRAALLAKQLVERNVVITTGLALGIDTAATRSAIEHGGKAIGVIGTPVDVHYPKENIQLQDAISREHLLVSQVPFYRYANQPFKTKRYYFPERNELMAAISDATVIVEASDTSGTLTQAKACLHQGRPLFIMRSCAENEEVTWPSKFLSCEGVHVLDDVNQITSILGI</sequence>
<dbReference type="Gene3D" id="3.40.50.450">
    <property type="match status" value="1"/>
</dbReference>
<evidence type="ECO:0000313" key="4">
    <source>
        <dbReference type="Proteomes" id="UP000312594"/>
    </source>
</evidence>
<feature type="domain" description="Smf/DprA SLOG" evidence="2">
    <location>
        <begin position="25"/>
        <end position="218"/>
    </location>
</feature>
<evidence type="ECO:0000259" key="2">
    <source>
        <dbReference type="Pfam" id="PF02481"/>
    </source>
</evidence>
<evidence type="ECO:0000256" key="1">
    <source>
        <dbReference type="ARBA" id="ARBA00006525"/>
    </source>
</evidence>
<protein>
    <submittedName>
        <fullName evidence="3">DNA-processing protein DprA</fullName>
    </submittedName>
</protein>
<dbReference type="PANTHER" id="PTHR43022">
    <property type="entry name" value="PROTEIN SMF"/>
    <property type="match status" value="1"/>
</dbReference>
<comment type="caution">
    <text evidence="3">The sequence shown here is derived from an EMBL/GenBank/DDBJ whole genome shotgun (WGS) entry which is preliminary data.</text>
</comment>
<dbReference type="Proteomes" id="UP000312594">
    <property type="component" value="Unassembled WGS sequence"/>
</dbReference>
<dbReference type="SUPFAM" id="SSF102405">
    <property type="entry name" value="MCP/YpsA-like"/>
    <property type="match status" value="1"/>
</dbReference>
<dbReference type="Pfam" id="PF02481">
    <property type="entry name" value="DNA_processg_A"/>
    <property type="match status" value="1"/>
</dbReference>
<proteinExistence type="inferred from homology"/>
<dbReference type="InterPro" id="IPR003488">
    <property type="entry name" value="DprA"/>
</dbReference>
<accession>A0A5C5BVW7</accession>
<dbReference type="EMBL" id="VEVP01000018">
    <property type="protein sequence ID" value="TNU90432.1"/>
    <property type="molecule type" value="Genomic_DNA"/>
</dbReference>
<dbReference type="InterPro" id="IPR057666">
    <property type="entry name" value="DrpA_SLOG"/>
</dbReference>
<name>A0A5C5BVW7_EGGLN</name>
<dbReference type="AlphaFoldDB" id="A0A5C5BVW7"/>